<dbReference type="Proteomes" id="UP000789920">
    <property type="component" value="Unassembled WGS sequence"/>
</dbReference>
<gene>
    <name evidence="1" type="ORF">RPERSI_LOCUS27273</name>
</gene>
<feature type="non-terminal residue" evidence="1">
    <location>
        <position position="204"/>
    </location>
</feature>
<comment type="caution">
    <text evidence="1">The sequence shown here is derived from an EMBL/GenBank/DDBJ whole genome shotgun (WGS) entry which is preliminary data.</text>
</comment>
<sequence length="204" mass="22750">EDTEITIGSAVVDEKEVAAEAIGEIFENTRSHFIPYVESTLQELIKLSNHHSESVRKVVVGSLFSFLSTFYSMSNPTKWEPGLPAKVPIHENVYNMAKAVLSTILTMWEDEESKIVVIQICAELADTIKICGPAIIADYIRPIAENILLLYQKKAVCQQDNDDDEGLLDDDDEAEYDSLLINNASDLVAAMALILGYDFVPYFK</sequence>
<organism evidence="1 2">
    <name type="scientific">Racocetra persica</name>
    <dbReference type="NCBI Taxonomy" id="160502"/>
    <lineage>
        <taxon>Eukaryota</taxon>
        <taxon>Fungi</taxon>
        <taxon>Fungi incertae sedis</taxon>
        <taxon>Mucoromycota</taxon>
        <taxon>Glomeromycotina</taxon>
        <taxon>Glomeromycetes</taxon>
        <taxon>Diversisporales</taxon>
        <taxon>Gigasporaceae</taxon>
        <taxon>Racocetra</taxon>
    </lineage>
</organism>
<evidence type="ECO:0000313" key="2">
    <source>
        <dbReference type="Proteomes" id="UP000789920"/>
    </source>
</evidence>
<evidence type="ECO:0000313" key="1">
    <source>
        <dbReference type="EMBL" id="CAG8828572.1"/>
    </source>
</evidence>
<proteinExistence type="predicted"/>
<feature type="non-terminal residue" evidence="1">
    <location>
        <position position="1"/>
    </location>
</feature>
<keyword evidence="2" id="KW-1185">Reference proteome</keyword>
<protein>
    <submittedName>
        <fullName evidence="1">30495_t:CDS:1</fullName>
    </submittedName>
</protein>
<reference evidence="1" key="1">
    <citation type="submission" date="2021-06" db="EMBL/GenBank/DDBJ databases">
        <authorList>
            <person name="Kallberg Y."/>
            <person name="Tangrot J."/>
            <person name="Rosling A."/>
        </authorList>
    </citation>
    <scope>NUCLEOTIDE SEQUENCE</scope>
    <source>
        <strain evidence="1">MA461A</strain>
    </source>
</reference>
<accession>A0ACA9S7B5</accession>
<dbReference type="EMBL" id="CAJVQC010095721">
    <property type="protein sequence ID" value="CAG8828572.1"/>
    <property type="molecule type" value="Genomic_DNA"/>
</dbReference>
<name>A0ACA9S7B5_9GLOM</name>